<dbReference type="GO" id="GO:0016491">
    <property type="term" value="F:oxidoreductase activity"/>
    <property type="evidence" value="ECO:0007669"/>
    <property type="project" value="UniProtKB-KW"/>
</dbReference>
<dbReference type="InterPro" id="IPR016166">
    <property type="entry name" value="FAD-bd_PCMH"/>
</dbReference>
<dbReference type="InterPro" id="IPR016169">
    <property type="entry name" value="FAD-bd_PCMH_sub2"/>
</dbReference>
<dbReference type="Gene3D" id="3.30.465.10">
    <property type="match status" value="1"/>
</dbReference>
<evidence type="ECO:0000259" key="6">
    <source>
        <dbReference type="PROSITE" id="PS51387"/>
    </source>
</evidence>
<comment type="similarity">
    <text evidence="2">Belongs to the oxygen-dependent FAD-linked oxidoreductase family.</text>
</comment>
<dbReference type="Gene3D" id="3.40.462.20">
    <property type="match status" value="1"/>
</dbReference>
<keyword evidence="8" id="KW-1185">Reference proteome</keyword>
<evidence type="ECO:0000256" key="5">
    <source>
        <dbReference type="ARBA" id="ARBA00023002"/>
    </source>
</evidence>
<evidence type="ECO:0000256" key="2">
    <source>
        <dbReference type="ARBA" id="ARBA00005466"/>
    </source>
</evidence>
<feature type="domain" description="FAD-binding PCMH-type" evidence="6">
    <location>
        <begin position="1"/>
        <end position="163"/>
    </location>
</feature>
<dbReference type="PANTHER" id="PTHR42973:SF9">
    <property type="entry name" value="FAD-BINDING PCMH-TYPE DOMAIN-CONTAINING PROTEIN-RELATED"/>
    <property type="match status" value="1"/>
</dbReference>
<dbReference type="InterPro" id="IPR050416">
    <property type="entry name" value="FAD-linked_Oxidoreductase"/>
</dbReference>
<comment type="caution">
    <text evidence="7">The sequence shown here is derived from an EMBL/GenBank/DDBJ whole genome shotgun (WGS) entry which is preliminary data.</text>
</comment>
<dbReference type="Proteomes" id="UP001140510">
    <property type="component" value="Unassembled WGS sequence"/>
</dbReference>
<evidence type="ECO:0000256" key="4">
    <source>
        <dbReference type="ARBA" id="ARBA00022827"/>
    </source>
</evidence>
<name>A0A9W8ZGB1_9PLEO</name>
<dbReference type="OrthoDB" id="9996127at2759"/>
<evidence type="ECO:0000256" key="1">
    <source>
        <dbReference type="ARBA" id="ARBA00001974"/>
    </source>
</evidence>
<dbReference type="Pfam" id="PF01565">
    <property type="entry name" value="FAD_binding_4"/>
    <property type="match status" value="1"/>
</dbReference>
<protein>
    <recommendedName>
        <fullName evidence="6">FAD-binding PCMH-type domain-containing protein</fullName>
    </recommendedName>
</protein>
<gene>
    <name evidence="7" type="ORF">N0V91_004184</name>
</gene>
<evidence type="ECO:0000256" key="3">
    <source>
        <dbReference type="ARBA" id="ARBA00022630"/>
    </source>
</evidence>
<dbReference type="SUPFAM" id="SSF56176">
    <property type="entry name" value="FAD-binding/transporter-associated domain-like"/>
    <property type="match status" value="1"/>
</dbReference>
<keyword evidence="3" id="KW-0285">Flavoprotein</keyword>
<evidence type="ECO:0000313" key="7">
    <source>
        <dbReference type="EMBL" id="KAJ4407018.1"/>
    </source>
</evidence>
<dbReference type="PANTHER" id="PTHR42973">
    <property type="entry name" value="BINDING OXIDOREDUCTASE, PUTATIVE (AFU_ORTHOLOGUE AFUA_1G17690)-RELATED"/>
    <property type="match status" value="1"/>
</dbReference>
<comment type="cofactor">
    <cofactor evidence="1">
        <name>FAD</name>
        <dbReference type="ChEBI" id="CHEBI:57692"/>
    </cofactor>
</comment>
<dbReference type="InterPro" id="IPR036318">
    <property type="entry name" value="FAD-bd_PCMH-like_sf"/>
</dbReference>
<dbReference type="PROSITE" id="PS51387">
    <property type="entry name" value="FAD_PCMH"/>
    <property type="match status" value="1"/>
</dbReference>
<dbReference type="AlphaFoldDB" id="A0A9W8ZGB1"/>
<keyword evidence="5" id="KW-0560">Oxidoreductase</keyword>
<dbReference type="Pfam" id="PF08031">
    <property type="entry name" value="BBE"/>
    <property type="match status" value="1"/>
</dbReference>
<organism evidence="7 8">
    <name type="scientific">Didymella pomorum</name>
    <dbReference type="NCBI Taxonomy" id="749634"/>
    <lineage>
        <taxon>Eukaryota</taxon>
        <taxon>Fungi</taxon>
        <taxon>Dikarya</taxon>
        <taxon>Ascomycota</taxon>
        <taxon>Pezizomycotina</taxon>
        <taxon>Dothideomycetes</taxon>
        <taxon>Pleosporomycetidae</taxon>
        <taxon>Pleosporales</taxon>
        <taxon>Pleosporineae</taxon>
        <taxon>Didymellaceae</taxon>
        <taxon>Didymella</taxon>
    </lineage>
</organism>
<sequence length="418" mass="45821">MSTSEERTGTHVAFCNKHDIPFGAQSGGHGHNSASSNLKNGVQINLRKLNSATISPDGTFVTVGGGIVSDELRNSLWAANKQTTHGLCECTGLIAPALGGGHGILQGKYGLMSDQFLALDVVLANGSLIRVDADQHQDLFWAMQGAGHNFGIVTSADYRIYDVPTTEIGGKIWSRELFTYEATKENIRKVYGSAKELVDTDHHPEGLTMFGTIARGPEPLRAPVILHTVTWNGPLSSIRRYSQAYHDLKPLSVVSDEGTYLNVSKFSSFHRNSLACGLEQFALGAGMLTVPIDVVTYNLDALVLNANSAGALLWLSQDQTTTPPTQMTNLDDLAWDFGTRLRNIFIEGAKETGGHQSYVNYAYGEETVEEMYGADNLGELRRLKKIYDLKNRFKYYAPLVVDYNTDSPHDEAVNRDEL</sequence>
<keyword evidence="4" id="KW-0274">FAD</keyword>
<dbReference type="InterPro" id="IPR006094">
    <property type="entry name" value="Oxid_FAD_bind_N"/>
</dbReference>
<dbReference type="GO" id="GO:0071949">
    <property type="term" value="F:FAD binding"/>
    <property type="evidence" value="ECO:0007669"/>
    <property type="project" value="InterPro"/>
</dbReference>
<dbReference type="EMBL" id="JAPEVA010000023">
    <property type="protein sequence ID" value="KAJ4407018.1"/>
    <property type="molecule type" value="Genomic_DNA"/>
</dbReference>
<evidence type="ECO:0000313" key="8">
    <source>
        <dbReference type="Proteomes" id="UP001140510"/>
    </source>
</evidence>
<proteinExistence type="inferred from homology"/>
<reference evidence="7" key="1">
    <citation type="submission" date="2022-10" db="EMBL/GenBank/DDBJ databases">
        <title>Tapping the CABI collections for fungal endophytes: first genome assemblies for Collariella, Neodidymelliopsis, Ascochyta clinopodiicola, Didymella pomorum, Didymosphaeria variabile, Neocosmospora piperis and Neocucurbitaria cava.</title>
        <authorList>
            <person name="Hill R."/>
        </authorList>
    </citation>
    <scope>NUCLEOTIDE SEQUENCE</scope>
    <source>
        <strain evidence="7">IMI 355091</strain>
    </source>
</reference>
<dbReference type="InterPro" id="IPR012951">
    <property type="entry name" value="BBE"/>
</dbReference>
<accession>A0A9W8ZGB1</accession>